<dbReference type="EMBL" id="JGVR01000020">
    <property type="protein sequence ID" value="KEZ17666.1"/>
    <property type="molecule type" value="Genomic_DNA"/>
</dbReference>
<comment type="caution">
    <text evidence="1">The sequence shown here is derived from an EMBL/GenBank/DDBJ whole genome shotgun (WGS) entry which is preliminary data.</text>
</comment>
<gene>
    <name evidence="1" type="ORF">CP98_03149</name>
</gene>
<dbReference type="PATRIC" id="fig|13690.10.peg.3228"/>
<evidence type="ECO:0000313" key="2">
    <source>
        <dbReference type="Proteomes" id="UP000028534"/>
    </source>
</evidence>
<dbReference type="AlphaFoldDB" id="A0A084EI74"/>
<organism evidence="1 2">
    <name type="scientific">Sphingobium yanoikuyae</name>
    <name type="common">Sphingomonas yanoikuyae</name>
    <dbReference type="NCBI Taxonomy" id="13690"/>
    <lineage>
        <taxon>Bacteria</taxon>
        <taxon>Pseudomonadati</taxon>
        <taxon>Pseudomonadota</taxon>
        <taxon>Alphaproteobacteria</taxon>
        <taxon>Sphingomonadales</taxon>
        <taxon>Sphingomonadaceae</taxon>
        <taxon>Sphingobium</taxon>
    </lineage>
</organism>
<protein>
    <submittedName>
        <fullName evidence="1">Uncharacterized protein</fullName>
    </submittedName>
</protein>
<accession>A0A084EI74</accession>
<sequence length="68" mass="7300">MAEASTTLAVRMCPPRWDGGLPMLIMCDQNGEPLPGQVSCQVTTHADGTSRAVVTFEINSHDVVLSRT</sequence>
<name>A0A084EI74_SPHYA</name>
<evidence type="ECO:0000313" key="1">
    <source>
        <dbReference type="EMBL" id="KEZ17666.1"/>
    </source>
</evidence>
<dbReference type="RefSeq" id="WP_037520755.1">
    <property type="nucleotide sequence ID" value="NZ_JGVR01000020.1"/>
</dbReference>
<dbReference type="Proteomes" id="UP000028534">
    <property type="component" value="Unassembled WGS sequence"/>
</dbReference>
<reference evidence="1 2" key="1">
    <citation type="submission" date="2014-03" db="EMBL/GenBank/DDBJ databases">
        <title>Genome sequence of Sphingobium yanoikuyae B1.</title>
        <authorList>
            <person name="Gan H.M."/>
            <person name="Gan H.Y."/>
            <person name="Savka M.A."/>
        </authorList>
    </citation>
    <scope>NUCLEOTIDE SEQUENCE [LARGE SCALE GENOMIC DNA]</scope>
    <source>
        <strain evidence="1 2">B1</strain>
    </source>
</reference>
<proteinExistence type="predicted"/>